<evidence type="ECO:0000313" key="2">
    <source>
        <dbReference type="EMBL" id="ADQ18296.1"/>
    </source>
</evidence>
<organism evidence="2 3">
    <name type="scientific">Leadbetterella byssophila (strain DSM 17132 / JCM 16389 / KACC 11308 / NBRC 106382 / 4M15)</name>
    <dbReference type="NCBI Taxonomy" id="649349"/>
    <lineage>
        <taxon>Bacteria</taxon>
        <taxon>Pseudomonadati</taxon>
        <taxon>Bacteroidota</taxon>
        <taxon>Cytophagia</taxon>
        <taxon>Cytophagales</taxon>
        <taxon>Leadbetterellaceae</taxon>
        <taxon>Leadbetterella</taxon>
    </lineage>
</organism>
<feature type="domain" description="Methyltransferase FkbM" evidence="1">
    <location>
        <begin position="192"/>
        <end position="256"/>
    </location>
</feature>
<gene>
    <name evidence="2" type="ordered locus">Lbys_2634</name>
</gene>
<keyword evidence="3" id="KW-1185">Reference proteome</keyword>
<name>E4RZQ3_LEAB4</name>
<dbReference type="eggNOG" id="ENOG50321KT">
    <property type="taxonomic scope" value="Bacteria"/>
</dbReference>
<dbReference type="EMBL" id="CP002305">
    <property type="protein sequence ID" value="ADQ18296.1"/>
    <property type="molecule type" value="Genomic_DNA"/>
</dbReference>
<proteinExistence type="predicted"/>
<dbReference type="Proteomes" id="UP000007435">
    <property type="component" value="Chromosome"/>
</dbReference>
<dbReference type="HOGENOM" id="CLU_061139_0_0_10"/>
<dbReference type="InterPro" id="IPR029063">
    <property type="entry name" value="SAM-dependent_MTases_sf"/>
</dbReference>
<accession>E4RZQ3</accession>
<reference evidence="2 3" key="2">
    <citation type="journal article" date="2011" name="Stand. Genomic Sci.">
        <title>Complete genome sequence of Leadbetterella byssophila type strain (4M15).</title>
        <authorList>
            <person name="Abt B."/>
            <person name="Teshima H."/>
            <person name="Lucas S."/>
            <person name="Lapidus A."/>
            <person name="Del Rio T.G."/>
            <person name="Nolan M."/>
            <person name="Tice H."/>
            <person name="Cheng J.F."/>
            <person name="Pitluck S."/>
            <person name="Liolios K."/>
            <person name="Pagani I."/>
            <person name="Ivanova N."/>
            <person name="Mavromatis K."/>
            <person name="Pati A."/>
            <person name="Tapia R."/>
            <person name="Han C."/>
            <person name="Goodwin L."/>
            <person name="Chen A."/>
            <person name="Palaniappan K."/>
            <person name="Land M."/>
            <person name="Hauser L."/>
            <person name="Chang Y.J."/>
            <person name="Jeffries C.D."/>
            <person name="Rohde M."/>
            <person name="Goker M."/>
            <person name="Tindall B.J."/>
            <person name="Detter J.C."/>
            <person name="Woyke T."/>
            <person name="Bristow J."/>
            <person name="Eisen J.A."/>
            <person name="Markowitz V."/>
            <person name="Hugenholtz P."/>
            <person name="Klenk H.P."/>
            <person name="Kyrpides N.C."/>
        </authorList>
    </citation>
    <scope>NUCLEOTIDE SEQUENCE [LARGE SCALE GENOMIC DNA]</scope>
    <source>
        <strain evidence="3">DSM 17132 / JCM 16389 / KACC 11308 / NBRC 106382 / 4M15</strain>
    </source>
</reference>
<dbReference type="RefSeq" id="WP_013409333.1">
    <property type="nucleotide sequence ID" value="NC_014655.1"/>
</dbReference>
<dbReference type="Gene3D" id="3.40.50.150">
    <property type="entry name" value="Vaccinia Virus protein VP39"/>
    <property type="match status" value="2"/>
</dbReference>
<dbReference type="Pfam" id="PF05050">
    <property type="entry name" value="Methyltransf_21"/>
    <property type="match status" value="1"/>
</dbReference>
<dbReference type="SUPFAM" id="SSF53335">
    <property type="entry name" value="S-adenosyl-L-methionine-dependent methyltransferases"/>
    <property type="match status" value="1"/>
</dbReference>
<reference key="1">
    <citation type="submission" date="2010-11" db="EMBL/GenBank/DDBJ databases">
        <title>The complete genome of Leadbetterella byssophila DSM 17132.</title>
        <authorList>
            <consortium name="US DOE Joint Genome Institute (JGI-PGF)"/>
            <person name="Lucas S."/>
            <person name="Copeland A."/>
            <person name="Lapidus A."/>
            <person name="Glavina del Rio T."/>
            <person name="Dalin E."/>
            <person name="Tice H."/>
            <person name="Bruce D."/>
            <person name="Goodwin L."/>
            <person name="Pitluck S."/>
            <person name="Kyrpides N."/>
            <person name="Mavromatis K."/>
            <person name="Ivanova N."/>
            <person name="Teshima H."/>
            <person name="Brettin T."/>
            <person name="Detter J.C."/>
            <person name="Han C."/>
            <person name="Tapia R."/>
            <person name="Land M."/>
            <person name="Hauser L."/>
            <person name="Markowitz V."/>
            <person name="Cheng J.-F."/>
            <person name="Hugenholtz P."/>
            <person name="Woyke T."/>
            <person name="Wu D."/>
            <person name="Tindall B."/>
            <person name="Pomrenke H.G."/>
            <person name="Brambilla E."/>
            <person name="Klenk H.-P."/>
            <person name="Eisen J.A."/>
        </authorList>
    </citation>
    <scope>NUCLEOTIDE SEQUENCE [LARGE SCALE GENOMIC DNA]</scope>
    <source>
        <strain>DSM 17132</strain>
    </source>
</reference>
<dbReference type="OrthoDB" id="5329963at2"/>
<protein>
    <recommendedName>
        <fullName evidence="1">Methyltransferase FkbM domain-containing protein</fullName>
    </recommendedName>
</protein>
<dbReference type="AlphaFoldDB" id="E4RZQ3"/>
<evidence type="ECO:0000259" key="1">
    <source>
        <dbReference type="Pfam" id="PF05050"/>
    </source>
</evidence>
<evidence type="ECO:0000313" key="3">
    <source>
        <dbReference type="Proteomes" id="UP000007435"/>
    </source>
</evidence>
<dbReference type="KEGG" id="lby:Lbys_2634"/>
<dbReference type="InterPro" id="IPR006342">
    <property type="entry name" value="FkbM_mtfrase"/>
</dbReference>
<sequence>MIFKELKRKFLARKRVYQFNKHLEKTKSSILRYYSENPSTDPEVNHALAYLKDHKLGVFVAPFQEKYSPSSIHVAFENGLPYVPTRWGKLFFKRSQNPATIKLLLNGLYMEQDPESPHCYTDEKFHIEEGEILADVGCAEGLFTLMNIQKLEKAYLFEQDEEWIEALQATFAPWKEKVVIIRKYVSDKNSETEVRLDHYFEHEHPSFYKIDVEGAEQRVLDGMGKHRPKKIALCTYHKQEDFEKYAQYFNEKGYHYYPNPGLMVFINSFQTIDPPFFRKGLIKAVFNSA</sequence>
<dbReference type="STRING" id="649349.Lbys_2634"/>